<proteinExistence type="predicted"/>
<gene>
    <name evidence="1" type="ORF">WJU22_12945</name>
</gene>
<evidence type="ECO:0008006" key="3">
    <source>
        <dbReference type="Google" id="ProtNLM"/>
    </source>
</evidence>
<evidence type="ECO:0000313" key="1">
    <source>
        <dbReference type="EMBL" id="WZN49078.1"/>
    </source>
</evidence>
<name>A0ABZ2ZA02_9BACT</name>
<protein>
    <recommendedName>
        <fullName evidence="3">Ig-like domain-containing protein</fullName>
    </recommendedName>
</protein>
<accession>A0ABZ2ZA02</accession>
<keyword evidence="2" id="KW-1185">Reference proteome</keyword>
<dbReference type="EMBL" id="CP150096">
    <property type="protein sequence ID" value="WZN49078.1"/>
    <property type="molecule type" value="Genomic_DNA"/>
</dbReference>
<organism evidence="1 2">
    <name type="scientific">Chitinophaga caseinilytica</name>
    <dbReference type="NCBI Taxonomy" id="2267521"/>
    <lineage>
        <taxon>Bacteria</taxon>
        <taxon>Pseudomonadati</taxon>
        <taxon>Bacteroidota</taxon>
        <taxon>Chitinophagia</taxon>
        <taxon>Chitinophagales</taxon>
        <taxon>Chitinophagaceae</taxon>
        <taxon>Chitinophaga</taxon>
    </lineage>
</organism>
<reference evidence="1 2" key="1">
    <citation type="submission" date="2024-03" db="EMBL/GenBank/DDBJ databases">
        <title>Chitinophaga caseinilytica sp. nov., a casein hydrolysing bacterium isolated from forest soil.</title>
        <authorList>
            <person name="Lee D.S."/>
            <person name="Han D.M."/>
            <person name="Baek J.H."/>
            <person name="Choi D.G."/>
            <person name="Jeon J.H."/>
            <person name="Jeon C.O."/>
        </authorList>
    </citation>
    <scope>NUCLEOTIDE SEQUENCE [LARGE SCALE GENOMIC DNA]</scope>
    <source>
        <strain evidence="1 2">KACC 19118</strain>
    </source>
</reference>
<dbReference type="RefSeq" id="WP_341843653.1">
    <property type="nucleotide sequence ID" value="NZ_CP149792.1"/>
</dbReference>
<sequence length="362" mass="39168">MKEELKIQLANYAGLNQSMKKTPAPKPPSIQKMPDLEGKVFQEAAKAWASYSSSPEGKQELAAAENMDLQELRAYVASLPDKPVFAKLISWIRSLDLPESSFTIGLSFEAEAVIGISGTIGVAVGVGNSKGMQAAEFLAMSVEVGLQVGIMVGVQFGLWDRSPENLEGNRWGFEIDLGFEAEMSAGVYMDDDGFSGLAVTIGIGVEDGIAIVDCYIYILGGQGADPYLKPVVQPRKNNLLIIESLKCVHPSNDGGGNENEVYFIFQADGDTKYPYPTYDYFSMKEGDTWQCGRSVWFNSSVAVTVYDEDGTSGNDVVGTFSIGLPLELGKSVTFKSTKDYSSGLDKVEYTINVKLVAQNVKG</sequence>
<dbReference type="Proteomes" id="UP001449657">
    <property type="component" value="Chromosome"/>
</dbReference>
<evidence type="ECO:0000313" key="2">
    <source>
        <dbReference type="Proteomes" id="UP001449657"/>
    </source>
</evidence>